<dbReference type="PANTHER" id="PTHR33973:SF4">
    <property type="entry name" value="OS07G0153300 PROTEIN"/>
    <property type="match status" value="1"/>
</dbReference>
<proteinExistence type="predicted"/>
<dbReference type="RefSeq" id="WP_123421309.1">
    <property type="nucleotide sequence ID" value="NZ_RJUL01000004.1"/>
</dbReference>
<dbReference type="AlphaFoldDB" id="A0A3N1PSD0"/>
<evidence type="ECO:0000313" key="2">
    <source>
        <dbReference type="Proteomes" id="UP000268033"/>
    </source>
</evidence>
<keyword evidence="2" id="KW-1185">Reference proteome</keyword>
<dbReference type="STRING" id="584787.GCA_001247655_02535"/>
<protein>
    <recommendedName>
        <fullName evidence="3">DUF1365 family protein</fullName>
    </recommendedName>
</protein>
<sequence length="242" mass="28296">MTSALYTGQVRHRRHLPKVHGFSYPFFMWYLDLDELPGEEGRWFSCRRFALARFYRPDYLGAPDLPLADALRETWQSQTGSAPEGKVYGLLNLRTLGLYFSPVNFYYGFDGHGELTHFLAEVSNTPWNERHCYGHRVVDGKLPDHPKVFHVSPFNPLEQQYRWRIKAPGEQLFVHLENHDPRGHVFDATLALKRHALSRQHIRRQLLRRPVMTLTVVLGIYWQALKLAIKGLKFYSHPKETA</sequence>
<reference evidence="1 2" key="1">
    <citation type="submission" date="2018-11" db="EMBL/GenBank/DDBJ databases">
        <title>Genomic Encyclopedia of Type Strains, Phase IV (KMG-IV): sequencing the most valuable type-strain genomes for metagenomic binning, comparative biology and taxonomic classification.</title>
        <authorList>
            <person name="Goeker M."/>
        </authorList>
    </citation>
    <scope>NUCLEOTIDE SEQUENCE [LARGE SCALE GENOMIC DNA]</scope>
    <source>
        <strain evidence="1 2">DSM 21945</strain>
    </source>
</reference>
<accession>A0A3N1PSD0</accession>
<dbReference type="Pfam" id="PF07103">
    <property type="entry name" value="DUF1365"/>
    <property type="match status" value="1"/>
</dbReference>
<dbReference type="Proteomes" id="UP000268033">
    <property type="component" value="Unassembled WGS sequence"/>
</dbReference>
<dbReference type="EMBL" id="RJUL01000004">
    <property type="protein sequence ID" value="ROQ27446.1"/>
    <property type="molecule type" value="Genomic_DNA"/>
</dbReference>
<evidence type="ECO:0008006" key="3">
    <source>
        <dbReference type="Google" id="ProtNLM"/>
    </source>
</evidence>
<name>A0A3N1PSD0_9GAMM</name>
<organism evidence="1 2">
    <name type="scientific">Gallaecimonas pentaromativorans</name>
    <dbReference type="NCBI Taxonomy" id="584787"/>
    <lineage>
        <taxon>Bacteria</taxon>
        <taxon>Pseudomonadati</taxon>
        <taxon>Pseudomonadota</taxon>
        <taxon>Gammaproteobacteria</taxon>
        <taxon>Enterobacterales</taxon>
        <taxon>Gallaecimonadaceae</taxon>
        <taxon>Gallaecimonas</taxon>
    </lineage>
</organism>
<evidence type="ECO:0000313" key="1">
    <source>
        <dbReference type="EMBL" id="ROQ27446.1"/>
    </source>
</evidence>
<gene>
    <name evidence="1" type="ORF">EDC28_10496</name>
</gene>
<dbReference type="PANTHER" id="PTHR33973">
    <property type="entry name" value="OS07G0153300 PROTEIN"/>
    <property type="match status" value="1"/>
</dbReference>
<dbReference type="InterPro" id="IPR010775">
    <property type="entry name" value="DUF1365"/>
</dbReference>
<comment type="caution">
    <text evidence="1">The sequence shown here is derived from an EMBL/GenBank/DDBJ whole genome shotgun (WGS) entry which is preliminary data.</text>
</comment>